<gene>
    <name evidence="1" type="ORF">L0P79_18250</name>
</gene>
<organism evidence="1 2">
    <name type="scientific">Intestinimonas massiliensis</name>
    <name type="common">ex Afouda et al. 2020</name>
    <dbReference type="NCBI Taxonomy" id="1673721"/>
    <lineage>
        <taxon>Bacteria</taxon>
        <taxon>Bacillati</taxon>
        <taxon>Bacillota</taxon>
        <taxon>Clostridia</taxon>
        <taxon>Eubacteriales</taxon>
        <taxon>Intestinimonas</taxon>
    </lineage>
</organism>
<name>A0ABS9MET7_9FIRM</name>
<proteinExistence type="predicted"/>
<evidence type="ECO:0000313" key="2">
    <source>
        <dbReference type="Proteomes" id="UP001200313"/>
    </source>
</evidence>
<reference evidence="1 2" key="1">
    <citation type="submission" date="2022-01" db="EMBL/GenBank/DDBJ databases">
        <title>Collection of gut derived symbiotic bacterial strains cultured from healthy donors.</title>
        <authorList>
            <person name="Lin H."/>
            <person name="Kohout C."/>
            <person name="Waligurski E."/>
            <person name="Pamer E.G."/>
        </authorList>
    </citation>
    <scope>NUCLEOTIDE SEQUENCE [LARGE SCALE GENOMIC DNA]</scope>
    <source>
        <strain evidence="1 2">DFI.3.7</strain>
    </source>
</reference>
<dbReference type="Proteomes" id="UP001200313">
    <property type="component" value="Unassembled WGS sequence"/>
</dbReference>
<evidence type="ECO:0000313" key="1">
    <source>
        <dbReference type="EMBL" id="MCG4528981.1"/>
    </source>
</evidence>
<keyword evidence="2" id="KW-1185">Reference proteome</keyword>
<protein>
    <submittedName>
        <fullName evidence="1">Uncharacterized protein</fullName>
    </submittedName>
</protein>
<dbReference type="RefSeq" id="WP_238075185.1">
    <property type="nucleotide sequence ID" value="NZ_JAKNJB010000053.1"/>
</dbReference>
<sequence length="89" mass="10032">MAGKKRGRPRKARTYAGRPAAASLCWYCRNAVPSPEAGAGCSWSERPHEPVKGWVAERRDLQIQKEGRRHRTCSVESYRVMACPEFVEG</sequence>
<comment type="caution">
    <text evidence="1">The sequence shown here is derived from an EMBL/GenBank/DDBJ whole genome shotgun (WGS) entry which is preliminary data.</text>
</comment>
<dbReference type="EMBL" id="JAKNJB010000053">
    <property type="protein sequence ID" value="MCG4528981.1"/>
    <property type="molecule type" value="Genomic_DNA"/>
</dbReference>
<accession>A0ABS9MET7</accession>